<keyword evidence="3" id="KW-0378">Hydrolase</keyword>
<keyword evidence="2" id="KW-0479">Metal-binding</keyword>
<evidence type="ECO:0000259" key="5">
    <source>
        <dbReference type="PROSITE" id="PS51747"/>
    </source>
</evidence>
<comment type="caution">
    <text evidence="6">The sequence shown here is derived from an EMBL/GenBank/DDBJ whole genome shotgun (WGS) entry which is preliminary data.</text>
</comment>
<dbReference type="EMBL" id="WQLA01000001">
    <property type="protein sequence ID" value="MVN89750.1"/>
    <property type="molecule type" value="Genomic_DNA"/>
</dbReference>
<dbReference type="GO" id="GO:0047974">
    <property type="term" value="F:guanosine deaminase activity"/>
    <property type="evidence" value="ECO:0007669"/>
    <property type="project" value="TreeGrafter"/>
</dbReference>
<dbReference type="PANTHER" id="PTHR11079">
    <property type="entry name" value="CYTOSINE DEAMINASE FAMILY MEMBER"/>
    <property type="match status" value="1"/>
</dbReference>
<dbReference type="PROSITE" id="PS00903">
    <property type="entry name" value="CYT_DCMP_DEAMINASES_1"/>
    <property type="match status" value="1"/>
</dbReference>
<dbReference type="GO" id="GO:0006152">
    <property type="term" value="P:purine nucleoside catabolic process"/>
    <property type="evidence" value="ECO:0007669"/>
    <property type="project" value="TreeGrafter"/>
</dbReference>
<dbReference type="Gene3D" id="3.40.140.10">
    <property type="entry name" value="Cytidine Deaminase, domain 2"/>
    <property type="match status" value="1"/>
</dbReference>
<dbReference type="FunFam" id="3.40.140.10:FF:000011">
    <property type="entry name" value="tRNA-specific adenosine deaminase"/>
    <property type="match status" value="1"/>
</dbReference>
<sequence>MNHEDYMRMAIALSEQNVAEGLGGPFGAVIVKDGKVIGASGNKVVPTNDPTAHAEVSAIRLACSELGNFSLEGSVIYTSCEPCPMCLAAIYWARIDKIYYANNKADAAAIGFDDQFIYEELERPKSERKVPVVEMLRDEALGAFKAWEAHEGKTHY</sequence>
<dbReference type="PROSITE" id="PS51747">
    <property type="entry name" value="CYT_DCMP_DEAMINASES_2"/>
    <property type="match status" value="1"/>
</dbReference>
<protein>
    <submittedName>
        <fullName evidence="6">Nucleoside deaminase</fullName>
    </submittedName>
</protein>
<keyword evidence="7" id="KW-1185">Reference proteome</keyword>
<dbReference type="PANTHER" id="PTHR11079:SF161">
    <property type="entry name" value="CMP_DCMP-TYPE DEAMINASE DOMAIN-CONTAINING PROTEIN"/>
    <property type="match status" value="1"/>
</dbReference>
<keyword evidence="4" id="KW-0862">Zinc</keyword>
<evidence type="ECO:0000256" key="2">
    <source>
        <dbReference type="ARBA" id="ARBA00022723"/>
    </source>
</evidence>
<feature type="domain" description="CMP/dCMP-type deaminase" evidence="5">
    <location>
        <begin position="1"/>
        <end position="113"/>
    </location>
</feature>
<dbReference type="OrthoDB" id="9802676at2"/>
<dbReference type="Pfam" id="PF00383">
    <property type="entry name" value="dCMP_cyt_deam_1"/>
    <property type="match status" value="1"/>
</dbReference>
<accession>A0A6I4I3Y3</accession>
<dbReference type="InterPro" id="IPR002125">
    <property type="entry name" value="CMP_dCMP_dom"/>
</dbReference>
<evidence type="ECO:0000256" key="4">
    <source>
        <dbReference type="ARBA" id="ARBA00022833"/>
    </source>
</evidence>
<evidence type="ECO:0000313" key="7">
    <source>
        <dbReference type="Proteomes" id="UP000434850"/>
    </source>
</evidence>
<proteinExistence type="inferred from homology"/>
<dbReference type="GO" id="GO:0008270">
    <property type="term" value="F:zinc ion binding"/>
    <property type="evidence" value="ECO:0007669"/>
    <property type="project" value="InterPro"/>
</dbReference>
<dbReference type="SUPFAM" id="SSF53927">
    <property type="entry name" value="Cytidine deaminase-like"/>
    <property type="match status" value="1"/>
</dbReference>
<dbReference type="CDD" id="cd01285">
    <property type="entry name" value="nucleoside_deaminase"/>
    <property type="match status" value="1"/>
</dbReference>
<evidence type="ECO:0000256" key="1">
    <source>
        <dbReference type="ARBA" id="ARBA00006576"/>
    </source>
</evidence>
<evidence type="ECO:0000313" key="6">
    <source>
        <dbReference type="EMBL" id="MVN89750.1"/>
    </source>
</evidence>
<dbReference type="AlphaFoldDB" id="A0A6I4I3Y3"/>
<dbReference type="InterPro" id="IPR016193">
    <property type="entry name" value="Cytidine_deaminase-like"/>
</dbReference>
<evidence type="ECO:0000256" key="3">
    <source>
        <dbReference type="ARBA" id="ARBA00022801"/>
    </source>
</evidence>
<name>A0A6I4I3Y3_9SPHI</name>
<dbReference type="Proteomes" id="UP000434850">
    <property type="component" value="Unassembled WGS sequence"/>
</dbReference>
<gene>
    <name evidence="6" type="ORF">GO816_01295</name>
</gene>
<reference evidence="6 7" key="1">
    <citation type="submission" date="2019-12" db="EMBL/GenBank/DDBJ databases">
        <title>Mucilaginibacter sp. HME9299 genome sequencing and assembly.</title>
        <authorList>
            <person name="Kang H."/>
            <person name="Kim H."/>
            <person name="Joh K."/>
        </authorList>
    </citation>
    <scope>NUCLEOTIDE SEQUENCE [LARGE SCALE GENOMIC DNA]</scope>
    <source>
        <strain evidence="6 7">HME9299</strain>
    </source>
</reference>
<dbReference type="InterPro" id="IPR016192">
    <property type="entry name" value="APOBEC/CMP_deaminase_Zn-bd"/>
</dbReference>
<comment type="similarity">
    <text evidence="1">Belongs to the cytidine and deoxycytidylate deaminase family.</text>
</comment>
<organism evidence="6 7">
    <name type="scientific">Mucilaginibacter aquatilis</name>
    <dbReference type="NCBI Taxonomy" id="1517760"/>
    <lineage>
        <taxon>Bacteria</taxon>
        <taxon>Pseudomonadati</taxon>
        <taxon>Bacteroidota</taxon>
        <taxon>Sphingobacteriia</taxon>
        <taxon>Sphingobacteriales</taxon>
        <taxon>Sphingobacteriaceae</taxon>
        <taxon>Mucilaginibacter</taxon>
    </lineage>
</organism>